<dbReference type="EMBL" id="CAJVQC010063136">
    <property type="protein sequence ID" value="CAG8803392.1"/>
    <property type="molecule type" value="Genomic_DNA"/>
</dbReference>
<sequence length="134" mass="14966">MATEPALLTAIRRLQSPIPQYILGTLPAITIMGATPHKAPLALCEDLTCEVETLQGYTNIKHQPIRMKAGSNLVLRHLLEVTYVTKYNPYLTNTRKFPLMHTDELRTMGRVMNGELTGTQPIEVYGAISRHHTG</sequence>
<reference evidence="1" key="1">
    <citation type="submission" date="2021-06" db="EMBL/GenBank/DDBJ databases">
        <authorList>
            <person name="Kallberg Y."/>
            <person name="Tangrot J."/>
            <person name="Rosling A."/>
        </authorList>
    </citation>
    <scope>NUCLEOTIDE SEQUENCE</scope>
    <source>
        <strain evidence="1">MA461A</strain>
    </source>
</reference>
<proteinExistence type="predicted"/>
<evidence type="ECO:0000313" key="1">
    <source>
        <dbReference type="EMBL" id="CAG8803392.1"/>
    </source>
</evidence>
<comment type="caution">
    <text evidence="1">The sequence shown here is derived from an EMBL/GenBank/DDBJ whole genome shotgun (WGS) entry which is preliminary data.</text>
</comment>
<keyword evidence="2" id="KW-1185">Reference proteome</keyword>
<protein>
    <submittedName>
        <fullName evidence="1">33881_t:CDS:1</fullName>
    </submittedName>
</protein>
<organism evidence="1 2">
    <name type="scientific">Racocetra persica</name>
    <dbReference type="NCBI Taxonomy" id="160502"/>
    <lineage>
        <taxon>Eukaryota</taxon>
        <taxon>Fungi</taxon>
        <taxon>Fungi incertae sedis</taxon>
        <taxon>Mucoromycota</taxon>
        <taxon>Glomeromycotina</taxon>
        <taxon>Glomeromycetes</taxon>
        <taxon>Diversisporales</taxon>
        <taxon>Gigasporaceae</taxon>
        <taxon>Racocetra</taxon>
    </lineage>
</organism>
<name>A0ACA9RPK0_9GLOM</name>
<gene>
    <name evidence="1" type="ORF">RPERSI_LOCUS21513</name>
</gene>
<evidence type="ECO:0000313" key="2">
    <source>
        <dbReference type="Proteomes" id="UP000789920"/>
    </source>
</evidence>
<accession>A0ACA9RPK0</accession>
<dbReference type="Proteomes" id="UP000789920">
    <property type="component" value="Unassembled WGS sequence"/>
</dbReference>
<feature type="non-terminal residue" evidence="1">
    <location>
        <position position="134"/>
    </location>
</feature>